<dbReference type="CDD" id="cd07041">
    <property type="entry name" value="STAS_RsbR_RsbS_like"/>
    <property type="match status" value="1"/>
</dbReference>
<dbReference type="InterPro" id="IPR000014">
    <property type="entry name" value="PAS"/>
</dbReference>
<protein>
    <recommendedName>
        <fullName evidence="7">Anti-anti-sigma factor</fullName>
    </recommendedName>
</protein>
<dbReference type="GO" id="GO:0006355">
    <property type="term" value="P:regulation of DNA-templated transcription"/>
    <property type="evidence" value="ECO:0007669"/>
    <property type="project" value="InterPro"/>
</dbReference>
<accession>A0A0K1E874</accession>
<dbReference type="KEGG" id="ccro:CMC5_009040"/>
<evidence type="ECO:0000313" key="6">
    <source>
        <dbReference type="Proteomes" id="UP000067626"/>
    </source>
</evidence>
<feature type="domain" description="PAS" evidence="3">
    <location>
        <begin position="78"/>
        <end position="110"/>
    </location>
</feature>
<dbReference type="CDD" id="cd00130">
    <property type="entry name" value="PAS"/>
    <property type="match status" value="2"/>
</dbReference>
<dbReference type="Gene3D" id="3.30.750.24">
    <property type="entry name" value="STAS domain"/>
    <property type="match status" value="1"/>
</dbReference>
<evidence type="ECO:0000259" key="4">
    <source>
        <dbReference type="PROSITE" id="PS50801"/>
    </source>
</evidence>
<dbReference type="OrthoDB" id="5513511at2"/>
<evidence type="ECO:0000256" key="1">
    <source>
        <dbReference type="ARBA" id="ARBA00022553"/>
    </source>
</evidence>
<dbReference type="EMBL" id="CP012159">
    <property type="protein sequence ID" value="AKT36783.1"/>
    <property type="molecule type" value="Genomic_DNA"/>
</dbReference>
<dbReference type="Pfam" id="PF01740">
    <property type="entry name" value="STAS"/>
    <property type="match status" value="1"/>
</dbReference>
<sequence>MPSSSNSNPREPSIDGECMDKADPEQDTRAQLARLHAENTALKARLREYEEHFGEPADTFDTKAFLTSRPAEIQWSPEGLLIDWSPEAEQLFGWKREEVLGRPLWEIVIPPGVALEQVRLGIQVTLTGQLASARSSNTTRDGQLIECQWTNTIARDEQGVPHAVLSRIELVEQDELDATLRHSQTFLIALLNNSPSVIFVKDTRGRYVMINQRFLDILGATHEEILGRTDSELFPPDVAAALQNVDTAALTAGEPVQYEEVIPTTEGLRDFFTLKFPVRAPSGKTLGICGITTDVSDRKRAEADRLALQEQIIEAQRDALRELSTPLMPIIDGVLAMPLVGAIDGIRAKEILETLLAGIVREHAHTAILDITGVKIVDTQVANALVGVARAARLLGAKVLLTGISPAVAQTLAALSLDLHDLVTLNTLQSGIAYALRLKREGASPVRRPR</sequence>
<dbReference type="Proteomes" id="UP000067626">
    <property type="component" value="Chromosome"/>
</dbReference>
<feature type="domain" description="PAS" evidence="3">
    <location>
        <begin position="183"/>
        <end position="253"/>
    </location>
</feature>
<dbReference type="InterPro" id="IPR051932">
    <property type="entry name" value="Bact_StressResp_Reg"/>
</dbReference>
<name>A0A0K1E874_CHOCO</name>
<evidence type="ECO:0000313" key="5">
    <source>
        <dbReference type="EMBL" id="AKT36783.1"/>
    </source>
</evidence>
<reference evidence="5 6" key="1">
    <citation type="submission" date="2015-07" db="EMBL/GenBank/DDBJ databases">
        <title>Genome analysis of myxobacterium Chondromyces crocatus Cm c5 reveals a high potential for natural compound synthesis and the genetic basis for the loss of fruiting body formation.</title>
        <authorList>
            <person name="Zaburannyi N."/>
            <person name="Bunk B."/>
            <person name="Maier J."/>
            <person name="Overmann J."/>
            <person name="Mueller R."/>
        </authorList>
    </citation>
    <scope>NUCLEOTIDE SEQUENCE [LARGE SCALE GENOMIC DNA]</scope>
    <source>
        <strain evidence="5 6">Cm c5</strain>
    </source>
</reference>
<dbReference type="AlphaFoldDB" id="A0A0K1E874"/>
<dbReference type="PROSITE" id="PS50801">
    <property type="entry name" value="STAS"/>
    <property type="match status" value="1"/>
</dbReference>
<dbReference type="InterPro" id="IPR013767">
    <property type="entry name" value="PAS_fold"/>
</dbReference>
<dbReference type="InterPro" id="IPR002645">
    <property type="entry name" value="STAS_dom"/>
</dbReference>
<evidence type="ECO:0000256" key="2">
    <source>
        <dbReference type="SAM" id="MobiDB-lite"/>
    </source>
</evidence>
<dbReference type="PANTHER" id="PTHR33745">
    <property type="entry name" value="RSBT ANTAGONIST PROTEIN RSBS-RELATED"/>
    <property type="match status" value="1"/>
</dbReference>
<dbReference type="InterPro" id="IPR013656">
    <property type="entry name" value="PAS_4"/>
</dbReference>
<keyword evidence="6" id="KW-1185">Reference proteome</keyword>
<dbReference type="Gene3D" id="3.30.450.20">
    <property type="entry name" value="PAS domain"/>
    <property type="match status" value="2"/>
</dbReference>
<keyword evidence="1" id="KW-0597">Phosphoprotein</keyword>
<dbReference type="SMART" id="SM00091">
    <property type="entry name" value="PAS"/>
    <property type="match status" value="2"/>
</dbReference>
<organism evidence="5 6">
    <name type="scientific">Chondromyces crocatus</name>
    <dbReference type="NCBI Taxonomy" id="52"/>
    <lineage>
        <taxon>Bacteria</taxon>
        <taxon>Pseudomonadati</taxon>
        <taxon>Myxococcota</taxon>
        <taxon>Polyangia</taxon>
        <taxon>Polyangiales</taxon>
        <taxon>Polyangiaceae</taxon>
        <taxon>Chondromyces</taxon>
    </lineage>
</organism>
<dbReference type="InterPro" id="IPR035965">
    <property type="entry name" value="PAS-like_dom_sf"/>
</dbReference>
<evidence type="ECO:0000259" key="3">
    <source>
        <dbReference type="PROSITE" id="PS50112"/>
    </source>
</evidence>
<dbReference type="NCBIfam" id="TIGR00229">
    <property type="entry name" value="sensory_box"/>
    <property type="match status" value="2"/>
</dbReference>
<dbReference type="PROSITE" id="PS50112">
    <property type="entry name" value="PAS"/>
    <property type="match status" value="2"/>
</dbReference>
<dbReference type="SUPFAM" id="SSF52091">
    <property type="entry name" value="SpoIIaa-like"/>
    <property type="match status" value="1"/>
</dbReference>
<dbReference type="Pfam" id="PF08448">
    <property type="entry name" value="PAS_4"/>
    <property type="match status" value="1"/>
</dbReference>
<feature type="domain" description="STAS" evidence="4">
    <location>
        <begin position="324"/>
        <end position="435"/>
    </location>
</feature>
<dbReference type="Pfam" id="PF00989">
    <property type="entry name" value="PAS"/>
    <property type="match status" value="1"/>
</dbReference>
<proteinExistence type="predicted"/>
<evidence type="ECO:0008006" key="7">
    <source>
        <dbReference type="Google" id="ProtNLM"/>
    </source>
</evidence>
<feature type="compositionally biased region" description="Basic and acidic residues" evidence="2">
    <location>
        <begin position="18"/>
        <end position="28"/>
    </location>
</feature>
<gene>
    <name evidence="5" type="ORF">CMC5_009040</name>
</gene>
<dbReference type="STRING" id="52.CMC5_009040"/>
<dbReference type="SUPFAM" id="SSF55785">
    <property type="entry name" value="PYP-like sensor domain (PAS domain)"/>
    <property type="match status" value="2"/>
</dbReference>
<dbReference type="PANTHER" id="PTHR33745:SF3">
    <property type="entry name" value="RSBT CO-ANTAGONIST PROTEIN RSBRC"/>
    <property type="match status" value="1"/>
</dbReference>
<dbReference type="InterPro" id="IPR036513">
    <property type="entry name" value="STAS_dom_sf"/>
</dbReference>
<feature type="region of interest" description="Disordered" evidence="2">
    <location>
        <begin position="1"/>
        <end position="28"/>
    </location>
</feature>